<gene>
    <name evidence="2" type="ORF">AGABI1DRAFT_95619</name>
</gene>
<feature type="compositionally biased region" description="Low complexity" evidence="1">
    <location>
        <begin position="132"/>
        <end position="152"/>
    </location>
</feature>
<dbReference type="InParanoid" id="K5WV57"/>
<reference evidence="3" key="1">
    <citation type="journal article" date="2012" name="Proc. Natl. Acad. Sci. U.S.A.">
        <title>Genome sequence of the button mushroom Agaricus bisporus reveals mechanisms governing adaptation to a humic-rich ecological niche.</title>
        <authorList>
            <person name="Morin E."/>
            <person name="Kohler A."/>
            <person name="Baker A.R."/>
            <person name="Foulongne-Oriol M."/>
            <person name="Lombard V."/>
            <person name="Nagy L.G."/>
            <person name="Ohm R.A."/>
            <person name="Patyshakuliyeva A."/>
            <person name="Brun A."/>
            <person name="Aerts A.L."/>
            <person name="Bailey A.M."/>
            <person name="Billette C."/>
            <person name="Coutinho P.M."/>
            <person name="Deakin G."/>
            <person name="Doddapaneni H."/>
            <person name="Floudas D."/>
            <person name="Grimwood J."/>
            <person name="Hilden K."/>
            <person name="Kuees U."/>
            <person name="LaButti K.M."/>
            <person name="Lapidus A."/>
            <person name="Lindquist E.A."/>
            <person name="Lucas S.M."/>
            <person name="Murat C."/>
            <person name="Riley R.W."/>
            <person name="Salamov A.A."/>
            <person name="Schmutz J."/>
            <person name="Subramanian V."/>
            <person name="Woesten H.A.B."/>
            <person name="Xu J."/>
            <person name="Eastwood D.C."/>
            <person name="Foster G.D."/>
            <person name="Sonnenberg A.S."/>
            <person name="Cullen D."/>
            <person name="de Vries R.P."/>
            <person name="Lundell T."/>
            <person name="Hibbett D.S."/>
            <person name="Henrissat B."/>
            <person name="Burton K.S."/>
            <person name="Kerrigan R.W."/>
            <person name="Challen M.P."/>
            <person name="Grigoriev I.V."/>
            <person name="Martin F."/>
        </authorList>
    </citation>
    <scope>NUCLEOTIDE SEQUENCE [LARGE SCALE GENOMIC DNA]</scope>
    <source>
        <strain evidence="3">JB137-S8 / ATCC MYA-4627 / FGSC 10392</strain>
    </source>
</reference>
<feature type="region of interest" description="Disordered" evidence="1">
    <location>
        <begin position="186"/>
        <end position="329"/>
    </location>
</feature>
<dbReference type="GeneID" id="18832680"/>
<dbReference type="AlphaFoldDB" id="K5WV57"/>
<evidence type="ECO:0000313" key="2">
    <source>
        <dbReference type="EMBL" id="EKM74462.1"/>
    </source>
</evidence>
<sequence length="351" mass="37441">MWQGRELLGETESDLWSGDAANSGSLKGLKIGVKGLTTERLVCMVSAKGNMPALIGHLINFTPNSGVPAHHHPLKGYLEFCIERQYGAVPPPIPHGAAIQTIANSSRASHKVLALAQYNAGHNGAAGHYHQSTPPQYNYNNYSPYSESNYNSGPDYPSTTLKPMIQMAESMAERFCLKTLKSLQPNFGREPVGREWTGSKSWRAGANGLGRGGKRGGPTHRLNCNKPGPARNSKETHRFGNKKLDNQSKGSSDPAAKDRAADNKDKQVNKGMENASRDIPSSTNDSAPTSSTSSSSSESSTPTGPQSTSGTTSAGTPGPVVRNPSADKDTVMANFLNQTFNFVKGDNVASR</sequence>
<evidence type="ECO:0000313" key="3">
    <source>
        <dbReference type="Proteomes" id="UP000008493"/>
    </source>
</evidence>
<dbReference type="EMBL" id="JH971456">
    <property type="protein sequence ID" value="EKM74462.1"/>
    <property type="molecule type" value="Genomic_DNA"/>
</dbReference>
<dbReference type="RefSeq" id="XP_007334898.1">
    <property type="nucleotide sequence ID" value="XM_007334836.1"/>
</dbReference>
<feature type="compositionally biased region" description="Basic and acidic residues" evidence="1">
    <location>
        <begin position="255"/>
        <end position="268"/>
    </location>
</feature>
<dbReference type="KEGG" id="abp:AGABI1DRAFT95619"/>
<feature type="region of interest" description="Disordered" evidence="1">
    <location>
        <begin position="126"/>
        <end position="156"/>
    </location>
</feature>
<proteinExistence type="predicted"/>
<dbReference type="HOGENOM" id="CLU_789800_0_0_1"/>
<organism evidence="2 3">
    <name type="scientific">Agaricus bisporus var. burnettii (strain JB137-S8 / ATCC MYA-4627 / FGSC 10392)</name>
    <name type="common">White button mushroom</name>
    <dbReference type="NCBI Taxonomy" id="597362"/>
    <lineage>
        <taxon>Eukaryota</taxon>
        <taxon>Fungi</taxon>
        <taxon>Dikarya</taxon>
        <taxon>Basidiomycota</taxon>
        <taxon>Agaricomycotina</taxon>
        <taxon>Agaricomycetes</taxon>
        <taxon>Agaricomycetidae</taxon>
        <taxon>Agaricales</taxon>
        <taxon>Agaricineae</taxon>
        <taxon>Agaricaceae</taxon>
        <taxon>Agaricus</taxon>
    </lineage>
</organism>
<accession>K5WV57</accession>
<name>K5WV57_AGABU</name>
<keyword evidence="3" id="KW-1185">Reference proteome</keyword>
<dbReference type="Proteomes" id="UP000008493">
    <property type="component" value="Unassembled WGS sequence"/>
</dbReference>
<protein>
    <submittedName>
        <fullName evidence="2">Uncharacterized protein</fullName>
    </submittedName>
</protein>
<evidence type="ECO:0000256" key="1">
    <source>
        <dbReference type="SAM" id="MobiDB-lite"/>
    </source>
</evidence>
<feature type="compositionally biased region" description="Basic and acidic residues" evidence="1">
    <location>
        <begin position="232"/>
        <end position="246"/>
    </location>
</feature>
<feature type="compositionally biased region" description="Low complexity" evidence="1">
    <location>
        <begin position="280"/>
        <end position="319"/>
    </location>
</feature>